<organism evidence="2 3">
    <name type="scientific">Bagarius yarrelli</name>
    <name type="common">Goonch</name>
    <name type="synonym">Bagrus yarrelli</name>
    <dbReference type="NCBI Taxonomy" id="175774"/>
    <lineage>
        <taxon>Eukaryota</taxon>
        <taxon>Metazoa</taxon>
        <taxon>Chordata</taxon>
        <taxon>Craniata</taxon>
        <taxon>Vertebrata</taxon>
        <taxon>Euteleostomi</taxon>
        <taxon>Actinopterygii</taxon>
        <taxon>Neopterygii</taxon>
        <taxon>Teleostei</taxon>
        <taxon>Ostariophysi</taxon>
        <taxon>Siluriformes</taxon>
        <taxon>Sisoridae</taxon>
        <taxon>Sisorinae</taxon>
        <taxon>Bagarius</taxon>
    </lineage>
</organism>
<reference evidence="2 3" key="1">
    <citation type="journal article" date="2019" name="Genome Biol. Evol.">
        <title>Whole-Genome Sequencing of the Giant Devil Catfish, Bagarius yarrelli.</title>
        <authorList>
            <person name="Jiang W."/>
            <person name="Lv Y."/>
            <person name="Cheng L."/>
            <person name="Yang K."/>
            <person name="Chao B."/>
            <person name="Wang X."/>
            <person name="Li Y."/>
            <person name="Pan X."/>
            <person name="You X."/>
            <person name="Zhang Y."/>
            <person name="Yang J."/>
            <person name="Li J."/>
            <person name="Zhang X."/>
            <person name="Liu S."/>
            <person name="Sun C."/>
            <person name="Yang J."/>
            <person name="Shi Q."/>
        </authorList>
    </citation>
    <scope>NUCLEOTIDE SEQUENCE [LARGE SCALE GENOMIC DNA]</scope>
    <source>
        <strain evidence="2">JWS20170419001</strain>
        <tissue evidence="2">Muscle</tissue>
    </source>
</reference>
<keyword evidence="3" id="KW-1185">Reference proteome</keyword>
<evidence type="ECO:0000313" key="3">
    <source>
        <dbReference type="Proteomes" id="UP000319801"/>
    </source>
</evidence>
<comment type="caution">
    <text evidence="2">The sequence shown here is derived from an EMBL/GenBank/DDBJ whole genome shotgun (WGS) entry which is preliminary data.</text>
</comment>
<proteinExistence type="predicted"/>
<evidence type="ECO:0000313" key="2">
    <source>
        <dbReference type="EMBL" id="TSK13396.1"/>
    </source>
</evidence>
<dbReference type="OrthoDB" id="8964638at2759"/>
<protein>
    <submittedName>
        <fullName evidence="2">Uncharacterized protein</fullName>
    </submittedName>
</protein>
<dbReference type="Proteomes" id="UP000319801">
    <property type="component" value="Unassembled WGS sequence"/>
</dbReference>
<name>A0A556THS8_BAGYA</name>
<feature type="compositionally biased region" description="Basic and acidic residues" evidence="1">
    <location>
        <begin position="135"/>
        <end position="151"/>
    </location>
</feature>
<accession>A0A556THS8</accession>
<gene>
    <name evidence="2" type="ORF">Baya_0270</name>
</gene>
<dbReference type="AlphaFoldDB" id="A0A556THS8"/>
<feature type="region of interest" description="Disordered" evidence="1">
    <location>
        <begin position="81"/>
        <end position="151"/>
    </location>
</feature>
<evidence type="ECO:0000256" key="1">
    <source>
        <dbReference type="SAM" id="MobiDB-lite"/>
    </source>
</evidence>
<sequence>MAIQARKRRPKGKKDKTTHHRSLCTNHYIFSSELPMVAVAYVTSHIQLSLIKKDLQLLCHSCCSGSARCIQSSVVVQRAAEGPVEPTTALRNRKRDSEKEEEELCPPFFHFHGGREEQKRTRQPSGLGIVGQHGIGDEKSETLNKERQIHS</sequence>
<dbReference type="EMBL" id="VCAZ01000001">
    <property type="protein sequence ID" value="TSK13396.1"/>
    <property type="molecule type" value="Genomic_DNA"/>
</dbReference>